<evidence type="ECO:0000256" key="1">
    <source>
        <dbReference type="SAM" id="MobiDB-lite"/>
    </source>
</evidence>
<comment type="caution">
    <text evidence="3">The sequence shown here is derived from an EMBL/GenBank/DDBJ whole genome shotgun (WGS) entry which is preliminary data.</text>
</comment>
<dbReference type="InterPro" id="IPR011047">
    <property type="entry name" value="Quinoprotein_ADH-like_sf"/>
</dbReference>
<dbReference type="RefSeq" id="WP_321546171.1">
    <property type="nucleotide sequence ID" value="NZ_JAXIVS010000004.1"/>
</dbReference>
<evidence type="ECO:0000313" key="3">
    <source>
        <dbReference type="EMBL" id="MDY7227447.1"/>
    </source>
</evidence>
<evidence type="ECO:0000256" key="2">
    <source>
        <dbReference type="SAM" id="SignalP"/>
    </source>
</evidence>
<dbReference type="Gene3D" id="2.60.40.10">
    <property type="entry name" value="Immunoglobulins"/>
    <property type="match status" value="1"/>
</dbReference>
<dbReference type="Gene3D" id="2.130.10.10">
    <property type="entry name" value="YVTN repeat-like/Quinoprotein amine dehydrogenase"/>
    <property type="match status" value="1"/>
</dbReference>
<dbReference type="Proteomes" id="UP001291309">
    <property type="component" value="Unassembled WGS sequence"/>
</dbReference>
<feature type="region of interest" description="Disordered" evidence="1">
    <location>
        <begin position="694"/>
        <end position="713"/>
    </location>
</feature>
<feature type="chain" id="PRO_5045844168" description="Lipoprotein" evidence="2">
    <location>
        <begin position="22"/>
        <end position="713"/>
    </location>
</feature>
<organism evidence="3 4">
    <name type="scientific">Hyalangium rubrum</name>
    <dbReference type="NCBI Taxonomy" id="3103134"/>
    <lineage>
        <taxon>Bacteria</taxon>
        <taxon>Pseudomonadati</taxon>
        <taxon>Myxococcota</taxon>
        <taxon>Myxococcia</taxon>
        <taxon>Myxococcales</taxon>
        <taxon>Cystobacterineae</taxon>
        <taxon>Archangiaceae</taxon>
        <taxon>Hyalangium</taxon>
    </lineage>
</organism>
<proteinExistence type="predicted"/>
<evidence type="ECO:0008006" key="5">
    <source>
        <dbReference type="Google" id="ProtNLM"/>
    </source>
</evidence>
<dbReference type="InterPro" id="IPR013783">
    <property type="entry name" value="Ig-like_fold"/>
</dbReference>
<evidence type="ECO:0000313" key="4">
    <source>
        <dbReference type="Proteomes" id="UP001291309"/>
    </source>
</evidence>
<feature type="signal peptide" evidence="2">
    <location>
        <begin position="1"/>
        <end position="21"/>
    </location>
</feature>
<keyword evidence="4" id="KW-1185">Reference proteome</keyword>
<dbReference type="InterPro" id="IPR015943">
    <property type="entry name" value="WD40/YVTN_repeat-like_dom_sf"/>
</dbReference>
<dbReference type="Pfam" id="PF00526">
    <property type="entry name" value="Dicty_CTDC"/>
    <property type="match status" value="1"/>
</dbReference>
<accession>A0ABU5H1W2</accession>
<dbReference type="SUPFAM" id="SSF50998">
    <property type="entry name" value="Quinoprotein alcohol dehydrogenase-like"/>
    <property type="match status" value="1"/>
</dbReference>
<name>A0ABU5H1W2_9BACT</name>
<dbReference type="PROSITE" id="PS51257">
    <property type="entry name" value="PROKAR_LIPOPROTEIN"/>
    <property type="match status" value="1"/>
</dbReference>
<dbReference type="InterPro" id="IPR001673">
    <property type="entry name" value="S_mold_repeat"/>
</dbReference>
<reference evidence="3 4" key="1">
    <citation type="submission" date="2023-12" db="EMBL/GenBank/DDBJ databases">
        <title>the genome sequence of Hyalangium sp. s54d21.</title>
        <authorList>
            <person name="Zhang X."/>
        </authorList>
    </citation>
    <scope>NUCLEOTIDE SEQUENCE [LARGE SCALE GENOMIC DNA]</scope>
    <source>
        <strain evidence="4">s54d21</strain>
    </source>
</reference>
<protein>
    <recommendedName>
        <fullName evidence="5">Lipoprotein</fullName>
    </recommendedName>
</protein>
<sequence>MLRTRPWLLFLVALVLAGACRCDEPGVGGARGDFRPQDTQVDFGRVLEGTQSRRTVTLLGTGRAGVTVTASASAPFSVTQGTVSVPGGGTATLEVVFTAGNGPAEGTLELTAGSRAESVALKGLGVRPLACVPTAQCVQSRFELEPGVCVESPLPDGTTCVPSSLCQERGRCQAGVCVGEPRLCDDDDPCTVDSCSATEGCVTEPVACPQPANPCRVGVCQRERGCGEADAADYSICGPVDCRTASVCFSGTCRTVPTPDGFVCSPATPCQGEGRCQSGECQRPDAGDLVPSFSQGLGGVPVAETGGPVLLSYGGALFTSVCADDAGCRLVSFTENGLLRFEAPYTDGGVRTLLAVSDAGVLLHEPESLEGYGRAIPGERLWQASLREQRPPDVQGEPSTGVGRVAVTAEGEVVSLIAWQAPEDAGRELDGGVDAGASEALATLVVFGTDGGVRRSGTVEGFGAGDSRVALDEQGLVLLCAQGGGQLSRAEPQPEDAGTGFVTVPLLDTDRDGGASLAVAGGRLFAGTRRFASTDGGNLAHVSWDGGTQPLMPLDEPALLLGDVGYAFARTCPDAGPGSCAPEQERLVLRALNARTGETAWEAPVLPLDEPSILHEASLVSGGAVGALTSTALDGGGPLASIQFLSAQGQLVCPLPGTPRIAGAVHVGRNLYVVLERDGVWKLEAFDLGPNGLAEQHGWPQRHGVQGTRRARP</sequence>
<keyword evidence="2" id="KW-0732">Signal</keyword>
<gene>
    <name evidence="3" type="ORF">SYV04_13630</name>
</gene>
<dbReference type="EMBL" id="JAXIVS010000004">
    <property type="protein sequence ID" value="MDY7227447.1"/>
    <property type="molecule type" value="Genomic_DNA"/>
</dbReference>